<organism evidence="1 2">
    <name type="scientific">Bacteroides thetaiotaomicron</name>
    <dbReference type="NCBI Taxonomy" id="818"/>
    <lineage>
        <taxon>Bacteria</taxon>
        <taxon>Pseudomonadati</taxon>
        <taxon>Bacteroidota</taxon>
        <taxon>Bacteroidia</taxon>
        <taxon>Bacteroidales</taxon>
        <taxon>Bacteroidaceae</taxon>
        <taxon>Bacteroides</taxon>
    </lineage>
</organism>
<dbReference type="EMBL" id="JAGZEE010000043">
    <property type="protein sequence ID" value="MBS5413100.1"/>
    <property type="molecule type" value="Genomic_DNA"/>
</dbReference>
<dbReference type="Proteomes" id="UP000782901">
    <property type="component" value="Unassembled WGS sequence"/>
</dbReference>
<protein>
    <recommendedName>
        <fullName evidence="3">Transposase</fullName>
    </recommendedName>
</protein>
<gene>
    <name evidence="1" type="ORF">KHY35_20730</name>
</gene>
<comment type="caution">
    <text evidence="1">The sequence shown here is derived from an EMBL/GenBank/DDBJ whole genome shotgun (WGS) entry which is preliminary data.</text>
</comment>
<name>A0A943DSE1_BACT4</name>
<proteinExistence type="predicted"/>
<reference evidence="1" key="1">
    <citation type="submission" date="2021-02" db="EMBL/GenBank/DDBJ databases">
        <title>Infant gut strain persistence is associated with maternal origin, phylogeny, and functional potential including surface adhesion and iron acquisition.</title>
        <authorList>
            <person name="Lou Y.C."/>
        </authorList>
    </citation>
    <scope>NUCLEOTIDE SEQUENCE</scope>
    <source>
        <strain evidence="1">L3_082_243G1_dasL3_082_243G1_maxbin2.maxbin.015s ta_sub</strain>
    </source>
</reference>
<evidence type="ECO:0000313" key="2">
    <source>
        <dbReference type="Proteomes" id="UP000782901"/>
    </source>
</evidence>
<evidence type="ECO:0000313" key="1">
    <source>
        <dbReference type="EMBL" id="MBS5413100.1"/>
    </source>
</evidence>
<evidence type="ECO:0008006" key="3">
    <source>
        <dbReference type="Google" id="ProtNLM"/>
    </source>
</evidence>
<sequence length="50" mass="5809">MSPILDMYNGEIISYAISERANFEQITEMLNKEFEKLPDNSGLIFHSDQE</sequence>
<dbReference type="AlphaFoldDB" id="A0A943DSE1"/>
<accession>A0A943DSE1</accession>